<gene>
    <name evidence="6" type="ORF">BDZ31_002698</name>
</gene>
<comment type="similarity">
    <text evidence="1">Belongs to the CdaR family.</text>
</comment>
<dbReference type="Gene3D" id="1.10.10.2840">
    <property type="entry name" value="PucR C-terminal helix-turn-helix domain"/>
    <property type="match status" value="1"/>
</dbReference>
<evidence type="ECO:0000259" key="3">
    <source>
        <dbReference type="Pfam" id="PF07905"/>
    </source>
</evidence>
<organism evidence="6 7">
    <name type="scientific">Conexibacter arvalis</name>
    <dbReference type="NCBI Taxonomy" id="912552"/>
    <lineage>
        <taxon>Bacteria</taxon>
        <taxon>Bacillati</taxon>
        <taxon>Actinomycetota</taxon>
        <taxon>Thermoleophilia</taxon>
        <taxon>Solirubrobacterales</taxon>
        <taxon>Conexibacteraceae</taxon>
        <taxon>Conexibacter</taxon>
    </lineage>
</organism>
<dbReference type="Pfam" id="PF13556">
    <property type="entry name" value="HTH_30"/>
    <property type="match status" value="1"/>
</dbReference>
<dbReference type="InterPro" id="IPR051448">
    <property type="entry name" value="CdaR-like_regulators"/>
</dbReference>
<feature type="domain" description="CdaR GGDEF-like" evidence="5">
    <location>
        <begin position="329"/>
        <end position="431"/>
    </location>
</feature>
<comment type="caution">
    <text evidence="6">The sequence shown here is derived from an EMBL/GenBank/DDBJ whole genome shotgun (WGS) entry which is preliminary data.</text>
</comment>
<sequence length="547" mass="56778">MAENRTLALRVVAGADGLDAVVRGTHTCDLDRPARYLLPGELVLTNGLWEQQVDGREWARDVHAAGACGIGYGLAVEHPAPTPALVAACDELRLPLLEVAEEQSFADVAGVVADAHDGSDLRTQLSRTRRLLQRLAADGGHAALLDFLRVEARLPVWLVGPGGRPIGDGGAGASAREADGRGASARRGVSAGPDAAGRGASAERGVSAGPDAAGRGAGAERGARGRRSTEPADDGWPGDDAARAAARALRRNRLPAAVGPAACAFGTAVGYPGAATILVGRPLAEVGDEERLVIDQVAAYVVLEDARAHARDEARSALARELLELTWSGDLSDAAFAARLRALGLDPRAPLTAVASSNERGDVEYAALACGLPAVVGSHGELTVALLQGDAGGLGELVADGGADPVLGIGSSRSGRGGLRQSLAEAVAAHTVARGRPPGEGVVRQLDIGSHAVLLDFVDRQVLRAYRDTLLGPIEAWDRDRGADLVRTLRAFLDHDGHWRATARALHIHHNTLRYRLDRVARLTGRDVDTTAGRVDFTLALAIPAGG</sequence>
<dbReference type="Pfam" id="PF17853">
    <property type="entry name" value="GGDEF_2"/>
    <property type="match status" value="1"/>
</dbReference>
<dbReference type="InterPro" id="IPR041522">
    <property type="entry name" value="CdaR_GGDEF"/>
</dbReference>
<dbReference type="EMBL" id="JACHNU010000003">
    <property type="protein sequence ID" value="MBB4663109.1"/>
    <property type="molecule type" value="Genomic_DNA"/>
</dbReference>
<feature type="region of interest" description="Disordered" evidence="2">
    <location>
        <begin position="165"/>
        <end position="240"/>
    </location>
</feature>
<proteinExistence type="inferred from homology"/>
<dbReference type="RefSeq" id="WP_183342837.1">
    <property type="nucleotide sequence ID" value="NZ_JACHNU010000003.1"/>
</dbReference>
<feature type="domain" description="PucR C-terminal helix-turn-helix" evidence="4">
    <location>
        <begin position="485"/>
        <end position="543"/>
    </location>
</feature>
<reference evidence="6 7" key="1">
    <citation type="submission" date="2020-08" db="EMBL/GenBank/DDBJ databases">
        <title>Genomic Encyclopedia of Archaeal and Bacterial Type Strains, Phase II (KMG-II): from individual species to whole genera.</title>
        <authorList>
            <person name="Goeker M."/>
        </authorList>
    </citation>
    <scope>NUCLEOTIDE SEQUENCE [LARGE SCALE GENOMIC DNA]</scope>
    <source>
        <strain evidence="6 7">DSM 23288</strain>
    </source>
</reference>
<dbReference type="AlphaFoldDB" id="A0A840IE44"/>
<dbReference type="Pfam" id="PF07905">
    <property type="entry name" value="PucR"/>
    <property type="match status" value="1"/>
</dbReference>
<evidence type="ECO:0000256" key="1">
    <source>
        <dbReference type="ARBA" id="ARBA00006754"/>
    </source>
</evidence>
<dbReference type="InterPro" id="IPR012914">
    <property type="entry name" value="PucR_dom"/>
</dbReference>
<evidence type="ECO:0000259" key="4">
    <source>
        <dbReference type="Pfam" id="PF13556"/>
    </source>
</evidence>
<dbReference type="InterPro" id="IPR025736">
    <property type="entry name" value="PucR_C-HTH_dom"/>
</dbReference>
<evidence type="ECO:0000256" key="2">
    <source>
        <dbReference type="SAM" id="MobiDB-lite"/>
    </source>
</evidence>
<keyword evidence="7" id="KW-1185">Reference proteome</keyword>
<dbReference type="PANTHER" id="PTHR33744:SF17">
    <property type="entry name" value="CONSERVED PROTEIN"/>
    <property type="match status" value="1"/>
</dbReference>
<evidence type="ECO:0000313" key="7">
    <source>
        <dbReference type="Proteomes" id="UP000585272"/>
    </source>
</evidence>
<dbReference type="PANTHER" id="PTHR33744">
    <property type="entry name" value="CARBOHYDRATE DIACID REGULATOR"/>
    <property type="match status" value="1"/>
</dbReference>
<dbReference type="Proteomes" id="UP000585272">
    <property type="component" value="Unassembled WGS sequence"/>
</dbReference>
<feature type="compositionally biased region" description="Basic and acidic residues" evidence="2">
    <location>
        <begin position="221"/>
        <end position="230"/>
    </location>
</feature>
<dbReference type="InterPro" id="IPR042070">
    <property type="entry name" value="PucR_C-HTH_sf"/>
</dbReference>
<accession>A0A840IE44</accession>
<name>A0A840IE44_9ACTN</name>
<evidence type="ECO:0000313" key="6">
    <source>
        <dbReference type="EMBL" id="MBB4663109.1"/>
    </source>
</evidence>
<evidence type="ECO:0008006" key="8">
    <source>
        <dbReference type="Google" id="ProtNLM"/>
    </source>
</evidence>
<protein>
    <recommendedName>
        <fullName evidence="8">PucR family transcriptional regulator</fullName>
    </recommendedName>
</protein>
<evidence type="ECO:0000259" key="5">
    <source>
        <dbReference type="Pfam" id="PF17853"/>
    </source>
</evidence>
<feature type="domain" description="Purine catabolism PurC-like" evidence="3">
    <location>
        <begin position="8"/>
        <end position="113"/>
    </location>
</feature>